<comment type="similarity">
    <text evidence="8">Belongs to the CN hydrolase family. Apolipoprotein N-acyltransferase subfamily.</text>
</comment>
<keyword evidence="3 8" id="KW-0808">Transferase</keyword>
<keyword evidence="5 8" id="KW-1133">Transmembrane helix</keyword>
<dbReference type="CDD" id="cd07571">
    <property type="entry name" value="ALP_N-acyl_transferase"/>
    <property type="match status" value="1"/>
</dbReference>
<evidence type="ECO:0000256" key="4">
    <source>
        <dbReference type="ARBA" id="ARBA00022692"/>
    </source>
</evidence>
<evidence type="ECO:0000313" key="11">
    <source>
        <dbReference type="Proteomes" id="UP000537326"/>
    </source>
</evidence>
<protein>
    <recommendedName>
        <fullName evidence="8">Apolipoprotein N-acyltransferase</fullName>
        <shortName evidence="8">ALP N-acyltransferase</shortName>
        <ecNumber evidence="8">2.3.1.269</ecNumber>
    </recommendedName>
</protein>
<dbReference type="SUPFAM" id="SSF56317">
    <property type="entry name" value="Carbon-nitrogen hydrolase"/>
    <property type="match status" value="1"/>
</dbReference>
<dbReference type="UniPathway" id="UPA00666"/>
<sequence>MLRLALAVVSGLVLSLAFEPVAWPVLLPLAVAGFVGVVHGVGARRGLALGLAFGAAFYLTHIWWMRAVAVPAWIGLSLLETLFYGLAGAAAAVLTSHAPTRRWWPVWVAAAWTAAEVVRSGWPFSGMPWGRLAFAVVDTPVARLLPWVGMVGVSFLLALASACLAHLVLTRARAWRADASVLLVLVAGTTLAALAPYDAGDPSGTATVAAVQGDVPGPGNDVLYDHRQVTRNHVDETVRLAGEVAAGEQPRPDLVVWPENSTAVDPFLDFSTNQGIERAVEAIGVPVLVGAIVDDGPDHVLNQGIVWDPVTGAGERYTKWHPVPYGEYIPFRRYLDVNFGELARIRRDMRAGDRTEPLRVGDILLADAICFDVAYDDGLHAQVREGAELLTVQTSNATFIFTDQVDQQFAITRLRAIEAGKWLVVASTNGRSGIIAPDGTVVETTERRTTASMVAEVELLPGVSPGIRLTPWVTRGVVALALLGLLLVLVPVIAARAATRRSRRVAPEYADASS</sequence>
<keyword evidence="4 8" id="KW-0812">Transmembrane</keyword>
<keyword evidence="7 8" id="KW-0012">Acyltransferase</keyword>
<keyword evidence="6 8" id="KW-0472">Membrane</keyword>
<evidence type="ECO:0000256" key="8">
    <source>
        <dbReference type="HAMAP-Rule" id="MF_01148"/>
    </source>
</evidence>
<dbReference type="EMBL" id="JACBZI010000001">
    <property type="protein sequence ID" value="NYI10188.1"/>
    <property type="molecule type" value="Genomic_DNA"/>
</dbReference>
<evidence type="ECO:0000256" key="7">
    <source>
        <dbReference type="ARBA" id="ARBA00023315"/>
    </source>
</evidence>
<dbReference type="GO" id="GO:0005886">
    <property type="term" value="C:plasma membrane"/>
    <property type="evidence" value="ECO:0007669"/>
    <property type="project" value="UniProtKB-SubCell"/>
</dbReference>
<name>A0A7Y9YDG4_9ACTN</name>
<organism evidence="10 11">
    <name type="scientific">Nocardioides marinus</name>
    <dbReference type="NCBI Taxonomy" id="374514"/>
    <lineage>
        <taxon>Bacteria</taxon>
        <taxon>Bacillati</taxon>
        <taxon>Actinomycetota</taxon>
        <taxon>Actinomycetes</taxon>
        <taxon>Propionibacteriales</taxon>
        <taxon>Nocardioidaceae</taxon>
        <taxon>Nocardioides</taxon>
    </lineage>
</organism>
<feature type="transmembrane region" description="Helical" evidence="8">
    <location>
        <begin position="106"/>
        <end position="124"/>
    </location>
</feature>
<comment type="catalytic activity">
    <reaction evidence="8">
        <text>N-terminal S-1,2-diacyl-sn-glyceryl-L-cysteinyl-[lipoprotein] + a glycerophospholipid = N-acyl-S-1,2-diacyl-sn-glyceryl-L-cysteinyl-[lipoprotein] + a 2-acyl-sn-glycero-3-phospholipid + H(+)</text>
        <dbReference type="Rhea" id="RHEA:48228"/>
        <dbReference type="Rhea" id="RHEA-COMP:14681"/>
        <dbReference type="Rhea" id="RHEA-COMP:14684"/>
        <dbReference type="ChEBI" id="CHEBI:15378"/>
        <dbReference type="ChEBI" id="CHEBI:136912"/>
        <dbReference type="ChEBI" id="CHEBI:140656"/>
        <dbReference type="ChEBI" id="CHEBI:140657"/>
        <dbReference type="ChEBI" id="CHEBI:140660"/>
        <dbReference type="EC" id="2.3.1.269"/>
    </reaction>
</comment>
<dbReference type="AlphaFoldDB" id="A0A7Y9YDG4"/>
<accession>A0A7Y9YDG4</accession>
<feature type="transmembrane region" description="Helical" evidence="8">
    <location>
        <begin position="47"/>
        <end position="64"/>
    </location>
</feature>
<keyword evidence="11" id="KW-1185">Reference proteome</keyword>
<dbReference type="EC" id="2.3.1.269" evidence="8"/>
<comment type="function">
    <text evidence="8">Catalyzes the phospholipid dependent N-acylation of the N-terminal cysteine of apolipoprotein, the last step in lipoprotein maturation.</text>
</comment>
<dbReference type="InterPro" id="IPR045378">
    <property type="entry name" value="LNT_N"/>
</dbReference>
<dbReference type="GO" id="GO:0016410">
    <property type="term" value="F:N-acyltransferase activity"/>
    <property type="evidence" value="ECO:0007669"/>
    <property type="project" value="UniProtKB-UniRule"/>
</dbReference>
<comment type="caution">
    <text evidence="10">The sequence shown here is derived from an EMBL/GenBank/DDBJ whole genome shotgun (WGS) entry which is preliminary data.</text>
</comment>
<feature type="transmembrane region" description="Helical" evidence="8">
    <location>
        <begin position="181"/>
        <end position="197"/>
    </location>
</feature>
<gene>
    <name evidence="8" type="primary">lnt</name>
    <name evidence="10" type="ORF">BKA05_001703</name>
</gene>
<dbReference type="GO" id="GO:0042158">
    <property type="term" value="P:lipoprotein biosynthetic process"/>
    <property type="evidence" value="ECO:0007669"/>
    <property type="project" value="UniProtKB-UniRule"/>
</dbReference>
<dbReference type="HAMAP" id="MF_01148">
    <property type="entry name" value="Lnt"/>
    <property type="match status" value="1"/>
</dbReference>
<feature type="transmembrane region" description="Helical" evidence="8">
    <location>
        <begin position="70"/>
        <end position="94"/>
    </location>
</feature>
<evidence type="ECO:0000256" key="6">
    <source>
        <dbReference type="ARBA" id="ARBA00023136"/>
    </source>
</evidence>
<dbReference type="InterPro" id="IPR003010">
    <property type="entry name" value="C-N_Hydrolase"/>
</dbReference>
<reference evidence="10 11" key="1">
    <citation type="submission" date="2020-07" db="EMBL/GenBank/DDBJ databases">
        <title>Sequencing the genomes of 1000 actinobacteria strains.</title>
        <authorList>
            <person name="Klenk H.-P."/>
        </authorList>
    </citation>
    <scope>NUCLEOTIDE SEQUENCE [LARGE SCALE GENOMIC DNA]</scope>
    <source>
        <strain evidence="10 11">DSM 18248</strain>
    </source>
</reference>
<evidence type="ECO:0000259" key="9">
    <source>
        <dbReference type="PROSITE" id="PS50263"/>
    </source>
</evidence>
<dbReference type="RefSeq" id="WP_343045578.1">
    <property type="nucleotide sequence ID" value="NZ_BAAAPP010000003.1"/>
</dbReference>
<feature type="transmembrane region" description="Helical" evidence="8">
    <location>
        <begin position="144"/>
        <end position="169"/>
    </location>
</feature>
<evidence type="ECO:0000256" key="1">
    <source>
        <dbReference type="ARBA" id="ARBA00004651"/>
    </source>
</evidence>
<feature type="transmembrane region" description="Helical" evidence="8">
    <location>
        <begin position="472"/>
        <end position="494"/>
    </location>
</feature>
<dbReference type="Gene3D" id="3.60.110.10">
    <property type="entry name" value="Carbon-nitrogen hydrolase"/>
    <property type="match status" value="1"/>
</dbReference>
<evidence type="ECO:0000313" key="10">
    <source>
        <dbReference type="EMBL" id="NYI10188.1"/>
    </source>
</evidence>
<keyword evidence="10" id="KW-0449">Lipoprotein</keyword>
<evidence type="ECO:0000256" key="2">
    <source>
        <dbReference type="ARBA" id="ARBA00022475"/>
    </source>
</evidence>
<dbReference type="InterPro" id="IPR004563">
    <property type="entry name" value="Apolipo_AcylTrfase"/>
</dbReference>
<evidence type="ECO:0000256" key="3">
    <source>
        <dbReference type="ARBA" id="ARBA00022679"/>
    </source>
</evidence>
<dbReference type="PANTHER" id="PTHR38686">
    <property type="entry name" value="APOLIPOPROTEIN N-ACYLTRANSFERASE"/>
    <property type="match status" value="1"/>
</dbReference>
<dbReference type="InterPro" id="IPR036526">
    <property type="entry name" value="C-N_Hydrolase_sf"/>
</dbReference>
<comment type="pathway">
    <text evidence="8">Protein modification; lipoprotein biosynthesis (N-acyl transfer).</text>
</comment>
<keyword evidence="2 8" id="KW-1003">Cell membrane</keyword>
<dbReference type="Pfam" id="PF20154">
    <property type="entry name" value="LNT_N"/>
    <property type="match status" value="1"/>
</dbReference>
<feature type="transmembrane region" description="Helical" evidence="8">
    <location>
        <begin position="25"/>
        <end position="42"/>
    </location>
</feature>
<dbReference type="Pfam" id="PF00795">
    <property type="entry name" value="CN_hydrolase"/>
    <property type="match status" value="1"/>
</dbReference>
<feature type="domain" description="CN hydrolase" evidence="9">
    <location>
        <begin position="206"/>
        <end position="459"/>
    </location>
</feature>
<evidence type="ECO:0000256" key="5">
    <source>
        <dbReference type="ARBA" id="ARBA00022989"/>
    </source>
</evidence>
<dbReference type="Proteomes" id="UP000537326">
    <property type="component" value="Unassembled WGS sequence"/>
</dbReference>
<proteinExistence type="inferred from homology"/>
<dbReference type="PROSITE" id="PS50263">
    <property type="entry name" value="CN_HYDROLASE"/>
    <property type="match status" value="1"/>
</dbReference>
<dbReference type="NCBIfam" id="TIGR00546">
    <property type="entry name" value="lnt"/>
    <property type="match status" value="1"/>
</dbReference>
<dbReference type="PANTHER" id="PTHR38686:SF1">
    <property type="entry name" value="APOLIPOPROTEIN N-ACYLTRANSFERASE"/>
    <property type="match status" value="1"/>
</dbReference>
<comment type="subcellular location">
    <subcellularLocation>
        <location evidence="1 8">Cell membrane</location>
        <topology evidence="1 8">Multi-pass membrane protein</topology>
    </subcellularLocation>
</comment>